<evidence type="ECO:0000256" key="6">
    <source>
        <dbReference type="PROSITE-ProRule" id="PRU00076"/>
    </source>
</evidence>
<feature type="domain" description="EGF-like" evidence="9">
    <location>
        <begin position="702"/>
        <end position="738"/>
    </location>
</feature>
<evidence type="ECO:0000313" key="12">
    <source>
        <dbReference type="Proteomes" id="UP000838412"/>
    </source>
</evidence>
<dbReference type="InterPro" id="IPR001881">
    <property type="entry name" value="EGF-like_Ca-bd_dom"/>
</dbReference>
<feature type="domain" description="EGF-like" evidence="9">
    <location>
        <begin position="949"/>
        <end position="985"/>
    </location>
</feature>
<feature type="region of interest" description="Disordered" evidence="7">
    <location>
        <begin position="821"/>
        <end position="844"/>
    </location>
</feature>
<dbReference type="AlphaFoldDB" id="A0A8J9Z2E5"/>
<dbReference type="CDD" id="cd00054">
    <property type="entry name" value="EGF_CA"/>
    <property type="match status" value="4"/>
</dbReference>
<evidence type="ECO:0000256" key="1">
    <source>
        <dbReference type="ARBA" id="ARBA00022536"/>
    </source>
</evidence>
<dbReference type="Pfam" id="PF00008">
    <property type="entry name" value="EGF"/>
    <property type="match status" value="3"/>
</dbReference>
<dbReference type="InterPro" id="IPR003609">
    <property type="entry name" value="Pan_app"/>
</dbReference>
<dbReference type="GO" id="GO:0005509">
    <property type="term" value="F:calcium ion binding"/>
    <property type="evidence" value="ECO:0007669"/>
    <property type="project" value="InterPro"/>
</dbReference>
<evidence type="ECO:0000256" key="7">
    <source>
        <dbReference type="SAM" id="MobiDB-lite"/>
    </source>
</evidence>
<dbReference type="SUPFAM" id="SSF56436">
    <property type="entry name" value="C-type lectin-like"/>
    <property type="match status" value="1"/>
</dbReference>
<dbReference type="InterPro" id="IPR000152">
    <property type="entry name" value="EGF-type_Asp/Asn_hydroxyl_site"/>
</dbReference>
<feature type="disulfide bond" evidence="6">
    <location>
        <begin position="651"/>
        <end position="660"/>
    </location>
</feature>
<feature type="disulfide bond" evidence="6">
    <location>
        <begin position="437"/>
        <end position="446"/>
    </location>
</feature>
<dbReference type="EMBL" id="OV696700">
    <property type="protein sequence ID" value="CAH1245919.1"/>
    <property type="molecule type" value="Genomic_DNA"/>
</dbReference>
<keyword evidence="1 6" id="KW-0245">EGF-like domain</keyword>
<dbReference type="GO" id="GO:0007219">
    <property type="term" value="P:Notch signaling pathway"/>
    <property type="evidence" value="ECO:0007669"/>
    <property type="project" value="TreeGrafter"/>
</dbReference>
<dbReference type="PROSITE" id="PS50948">
    <property type="entry name" value="PAN"/>
    <property type="match status" value="3"/>
</dbReference>
<dbReference type="Pfam" id="PF12661">
    <property type="entry name" value="hEGF"/>
    <property type="match status" value="3"/>
</dbReference>
<dbReference type="SMART" id="SM00181">
    <property type="entry name" value="EGF"/>
    <property type="match status" value="6"/>
</dbReference>
<evidence type="ECO:0000256" key="4">
    <source>
        <dbReference type="ARBA" id="ARBA00023157"/>
    </source>
</evidence>
<evidence type="ECO:0000256" key="5">
    <source>
        <dbReference type="ARBA" id="ARBA00023180"/>
    </source>
</evidence>
<feature type="chain" id="PRO_5035428848" evidence="8">
    <location>
        <begin position="22"/>
        <end position="1014"/>
    </location>
</feature>
<evidence type="ECO:0000259" key="10">
    <source>
        <dbReference type="PROSITE" id="PS50948"/>
    </source>
</evidence>
<dbReference type="PROSITE" id="PS00022">
    <property type="entry name" value="EGF_1"/>
    <property type="match status" value="6"/>
</dbReference>
<evidence type="ECO:0000259" key="9">
    <source>
        <dbReference type="PROSITE" id="PS50026"/>
    </source>
</evidence>
<dbReference type="SMART" id="SM00473">
    <property type="entry name" value="PAN_AP"/>
    <property type="match status" value="6"/>
</dbReference>
<organism evidence="11 12">
    <name type="scientific">Branchiostoma lanceolatum</name>
    <name type="common">Common lancelet</name>
    <name type="synonym">Amphioxus lanceolatum</name>
    <dbReference type="NCBI Taxonomy" id="7740"/>
    <lineage>
        <taxon>Eukaryota</taxon>
        <taxon>Metazoa</taxon>
        <taxon>Chordata</taxon>
        <taxon>Cephalochordata</taxon>
        <taxon>Leptocardii</taxon>
        <taxon>Amphioxiformes</taxon>
        <taxon>Branchiostomatidae</taxon>
        <taxon>Branchiostoma</taxon>
    </lineage>
</organism>
<feature type="disulfide bond" evidence="6">
    <location>
        <begin position="975"/>
        <end position="984"/>
    </location>
</feature>
<feature type="region of interest" description="Disordered" evidence="7">
    <location>
        <begin position="879"/>
        <end position="948"/>
    </location>
</feature>
<dbReference type="Proteomes" id="UP000838412">
    <property type="component" value="Chromosome 15"/>
</dbReference>
<keyword evidence="3" id="KW-0677">Repeat</keyword>
<sequence length="1014" mass="110146">MSTGALASGIVFACVVTLSVGSTPLDFYDFYDGYVLNGHNQQKISGVSPAKCATLCLQGTNTVPIGTCLSFDYDCGACVLSMASKDTNSLDYGPGDPIDRYDYYHKKEALQFFDSYGAKALSGHNDEVIPSVPDPNACALHCIQGYGNVPVGSCRSFEMDNTLNNCILSVNSKDTTGGSLDDSNPPERFNYYQRLEIDFCAADPCVHGNCTSELDRYSCDCEAGWGGTDCDEVSMLGFFDFYDGQILRGHDQQRISGISPAKCATLCLQGTTTVPIGACMSFDYESKSAEARTCVLSTSSKYTNPSDYGPGHPITDYDYYHKKEALQFFDSYGAKALSGHNDEVIPSVPDPNACALHCIQGYGNVPVGSCRSFEMDNTLNNCILSVNSKDTTGGSLDDSNPPERFNYYQRLEIDFCAADPCVHGNCTSELDRYSCDCEAGWGGVDCDAVPVLDFFDFYEDHVLSGHDEERIVGIAPAECATLCLQGTTSVPIGTCLSFDYHNDGTGVCLLSTASKDTNSSDYGPDNLMTTHDYYHKKGLLQFFDFYGAKALSGHNEEVVSPISDPNACALHCIQGYGNVPVGSCRSFEMDNRDNKCILSVNSKDTTGGSLDDSNPPERFNYYQRLGLDFCATVLCAHGSCTNEPDRYRCTCDPGWGGSHCDADINECDSNPCLNGGRCTQGTPGTYGCTCTVGWTGNNCEQDVDYCAVNPCWSGGTCVDGLTGYMCICPPRTFGQNCETVYNNTCYRQSRDALSHKEASAACVSMGGQLADVKDQSDYQMLANVIQQTNDVSHWTFIKSKPPQLFHSDGSHLSEIYQPQRADTFDAPRKNQPSARTYQPQRADKFDAARTYQPFARKTQPWDSAIRCLTTAFRERWKARAKSSLQEGDEEPPDKPCLGEGQGTWSSSNSTSGSRSNTSTSGSRSNTSTSGSSEGSVSLEESNESDDLPEINECESNPCQHGGTCLDHVNSYNCACHIGYAGDLCENVINYCDPDPCPFGWTCSQDQVAGFHCEG</sequence>
<feature type="domain" description="Apple" evidence="10">
    <location>
        <begin position="446"/>
        <end position="527"/>
    </location>
</feature>
<dbReference type="PRINTS" id="PR00010">
    <property type="entry name" value="EGFBLOOD"/>
</dbReference>
<feature type="domain" description="EGF-like" evidence="9">
    <location>
        <begin position="663"/>
        <end position="700"/>
    </location>
</feature>
<feature type="domain" description="EGF-like" evidence="9">
    <location>
        <begin position="626"/>
        <end position="661"/>
    </location>
</feature>
<dbReference type="PROSITE" id="PS01187">
    <property type="entry name" value="EGF_CA"/>
    <property type="match status" value="1"/>
</dbReference>
<gene>
    <name evidence="11" type="primary">NOTCH1</name>
    <name evidence="11" type="ORF">BLAG_LOCUS8110</name>
</gene>
<evidence type="ECO:0000256" key="2">
    <source>
        <dbReference type="ARBA" id="ARBA00022729"/>
    </source>
</evidence>
<evidence type="ECO:0000256" key="8">
    <source>
        <dbReference type="SAM" id="SignalP"/>
    </source>
</evidence>
<dbReference type="PROSITE" id="PS00010">
    <property type="entry name" value="ASX_HYDROXYL"/>
    <property type="match status" value="3"/>
</dbReference>
<feature type="domain" description="EGF-like" evidence="9">
    <location>
        <begin position="412"/>
        <end position="447"/>
    </location>
</feature>
<dbReference type="InterPro" id="IPR016186">
    <property type="entry name" value="C-type_lectin-like/link_sf"/>
</dbReference>
<dbReference type="FunFam" id="2.10.25.10:FF:000004">
    <property type="entry name" value="Neurogenic locus notch 1"/>
    <property type="match status" value="1"/>
</dbReference>
<dbReference type="Gene3D" id="3.50.4.10">
    <property type="entry name" value="Hepatocyte Growth Factor"/>
    <property type="match status" value="5"/>
</dbReference>
<feature type="domain" description="Apple" evidence="10">
    <location>
        <begin position="14"/>
        <end position="105"/>
    </location>
</feature>
<dbReference type="Gene3D" id="2.10.25.10">
    <property type="entry name" value="Laminin"/>
    <property type="match status" value="6"/>
</dbReference>
<dbReference type="SUPFAM" id="SSF57196">
    <property type="entry name" value="EGF/Laminin"/>
    <property type="match status" value="6"/>
</dbReference>
<name>A0A8J9Z2E5_BRALA</name>
<feature type="compositionally biased region" description="Polar residues" evidence="7">
    <location>
        <begin position="830"/>
        <end position="839"/>
    </location>
</feature>
<dbReference type="PROSITE" id="PS50026">
    <property type="entry name" value="EGF_3"/>
    <property type="match status" value="6"/>
</dbReference>
<dbReference type="FunFam" id="2.10.25.10:FF:000122">
    <property type="entry name" value="Protein crumbs homolog 2"/>
    <property type="match status" value="1"/>
</dbReference>
<dbReference type="PANTHER" id="PTHR12916:SF9">
    <property type="entry name" value="NEUROGENIC LOCUS NOTCH HOMOLOG PROTEIN 1-RELATED"/>
    <property type="match status" value="1"/>
</dbReference>
<dbReference type="OrthoDB" id="283575at2759"/>
<dbReference type="Pfam" id="PF00024">
    <property type="entry name" value="PAN_1"/>
    <property type="match status" value="6"/>
</dbReference>
<protein>
    <submittedName>
        <fullName evidence="11">NOTCH1 protein</fullName>
    </submittedName>
</protein>
<dbReference type="FunFam" id="2.10.25.10:FF:000279">
    <property type="entry name" value="Neurogenic locus notch 1"/>
    <property type="match status" value="2"/>
</dbReference>
<keyword evidence="5" id="KW-0325">Glycoprotein</keyword>
<keyword evidence="2 8" id="KW-0732">Signal</keyword>
<feature type="disulfide bond" evidence="6">
    <location>
        <begin position="630"/>
        <end position="640"/>
    </location>
</feature>
<dbReference type="InterPro" id="IPR018097">
    <property type="entry name" value="EGF_Ca-bd_CS"/>
</dbReference>
<evidence type="ECO:0000313" key="11">
    <source>
        <dbReference type="EMBL" id="CAH1245919.1"/>
    </source>
</evidence>
<dbReference type="SMART" id="SM00179">
    <property type="entry name" value="EGF_CA"/>
    <property type="match status" value="6"/>
</dbReference>
<dbReference type="FunFam" id="2.10.25.10:FF:000100">
    <property type="entry name" value="neurogenic locus notch homolog protein 3"/>
    <property type="match status" value="1"/>
</dbReference>
<dbReference type="PANTHER" id="PTHR12916">
    <property type="entry name" value="CYTOCHROME C OXIDASE POLYPEPTIDE VIC-2"/>
    <property type="match status" value="1"/>
</dbReference>
<dbReference type="PROSITE" id="PS01186">
    <property type="entry name" value="EGF_2"/>
    <property type="match status" value="5"/>
</dbReference>
<dbReference type="CDD" id="cd00037">
    <property type="entry name" value="CLECT"/>
    <property type="match status" value="1"/>
</dbReference>
<dbReference type="GO" id="GO:0003008">
    <property type="term" value="P:system process"/>
    <property type="evidence" value="ECO:0007669"/>
    <property type="project" value="UniProtKB-ARBA"/>
</dbReference>
<evidence type="ECO:0000256" key="3">
    <source>
        <dbReference type="ARBA" id="ARBA00022737"/>
    </source>
</evidence>
<feature type="domain" description="Apple" evidence="10">
    <location>
        <begin position="230"/>
        <end position="324"/>
    </location>
</feature>
<dbReference type="GO" id="GO:0051240">
    <property type="term" value="P:positive regulation of multicellular organismal process"/>
    <property type="evidence" value="ECO:0007669"/>
    <property type="project" value="UniProtKB-ARBA"/>
</dbReference>
<keyword evidence="4 6" id="KW-1015">Disulfide bond</keyword>
<dbReference type="InterPro" id="IPR016187">
    <property type="entry name" value="CTDL_fold"/>
</dbReference>
<feature type="disulfide bond" evidence="6">
    <location>
        <begin position="200"/>
        <end position="210"/>
    </location>
</feature>
<dbReference type="InterPro" id="IPR013032">
    <property type="entry name" value="EGF-like_CS"/>
</dbReference>
<feature type="domain" description="EGF-like" evidence="9">
    <location>
        <begin position="196"/>
        <end position="231"/>
    </location>
</feature>
<keyword evidence="12" id="KW-1185">Reference proteome</keyword>
<feature type="disulfide bond" evidence="6">
    <location>
        <begin position="221"/>
        <end position="230"/>
    </location>
</feature>
<dbReference type="GO" id="GO:0005112">
    <property type="term" value="F:Notch binding"/>
    <property type="evidence" value="ECO:0007669"/>
    <property type="project" value="TreeGrafter"/>
</dbReference>
<reference evidence="11" key="1">
    <citation type="submission" date="2022-01" db="EMBL/GenBank/DDBJ databases">
        <authorList>
            <person name="Braso-Vives M."/>
        </authorList>
    </citation>
    <scope>NUCLEOTIDE SEQUENCE</scope>
</reference>
<dbReference type="InterPro" id="IPR000742">
    <property type="entry name" value="EGF"/>
</dbReference>
<dbReference type="Gene3D" id="3.10.100.10">
    <property type="entry name" value="Mannose-Binding Protein A, subunit A"/>
    <property type="match status" value="1"/>
</dbReference>
<feature type="disulfide bond" evidence="6">
    <location>
        <begin position="416"/>
        <end position="426"/>
    </location>
</feature>
<feature type="disulfide bond" evidence="6">
    <location>
        <begin position="728"/>
        <end position="737"/>
    </location>
</feature>
<feature type="disulfide bond" evidence="6">
    <location>
        <begin position="690"/>
        <end position="699"/>
    </location>
</feature>
<comment type="caution">
    <text evidence="6">Lacks conserved residue(s) required for the propagation of feature annotation.</text>
</comment>
<accession>A0A8J9Z2E5</accession>
<dbReference type="SUPFAM" id="SSF57414">
    <property type="entry name" value="Hairpin loop containing domain-like"/>
    <property type="match status" value="1"/>
</dbReference>
<proteinExistence type="predicted"/>
<feature type="signal peptide" evidence="8">
    <location>
        <begin position="1"/>
        <end position="21"/>
    </location>
</feature>
<feature type="compositionally biased region" description="Low complexity" evidence="7">
    <location>
        <begin position="905"/>
        <end position="939"/>
    </location>
</feature>